<evidence type="ECO:0000313" key="3">
    <source>
        <dbReference type="EMBL" id="KAF8898044.1"/>
    </source>
</evidence>
<evidence type="ECO:0000256" key="2">
    <source>
        <dbReference type="SAM" id="SignalP"/>
    </source>
</evidence>
<dbReference type="EMBL" id="JADNYJ010000056">
    <property type="protein sequence ID" value="KAF8898044.1"/>
    <property type="molecule type" value="Genomic_DNA"/>
</dbReference>
<organism evidence="3 4">
    <name type="scientific">Gymnopilus junonius</name>
    <name type="common">Spectacular rustgill mushroom</name>
    <name type="synonym">Gymnopilus spectabilis subsp. junonius</name>
    <dbReference type="NCBI Taxonomy" id="109634"/>
    <lineage>
        <taxon>Eukaryota</taxon>
        <taxon>Fungi</taxon>
        <taxon>Dikarya</taxon>
        <taxon>Basidiomycota</taxon>
        <taxon>Agaricomycotina</taxon>
        <taxon>Agaricomycetes</taxon>
        <taxon>Agaricomycetidae</taxon>
        <taxon>Agaricales</taxon>
        <taxon>Agaricineae</taxon>
        <taxon>Hymenogastraceae</taxon>
        <taxon>Gymnopilus</taxon>
    </lineage>
</organism>
<proteinExistence type="predicted"/>
<name>A0A9P5NP08_GYMJU</name>
<keyword evidence="1" id="KW-0472">Membrane</keyword>
<accession>A0A9P5NP08</accession>
<keyword evidence="2" id="KW-0732">Signal</keyword>
<dbReference type="OrthoDB" id="3038990at2759"/>
<keyword evidence="4" id="KW-1185">Reference proteome</keyword>
<feature type="signal peptide" evidence="2">
    <location>
        <begin position="1"/>
        <end position="18"/>
    </location>
</feature>
<sequence>MWLVVLGSCVTLIEGVSGSYIGSTKYCFNARLEPYCIIPLSLKNGRRMILFSDYLPAFSRSILKDEQLYFLTTIFLNLAMATLFNNTGVPVIYRFFVGVPNIVLMNSMVWHAFRKIRLGVYRETTTLP</sequence>
<keyword evidence="1" id="KW-1133">Transmembrane helix</keyword>
<feature type="chain" id="PRO_5040313478" evidence="2">
    <location>
        <begin position="19"/>
        <end position="128"/>
    </location>
</feature>
<evidence type="ECO:0000313" key="4">
    <source>
        <dbReference type="Proteomes" id="UP000724874"/>
    </source>
</evidence>
<evidence type="ECO:0000256" key="1">
    <source>
        <dbReference type="SAM" id="Phobius"/>
    </source>
</evidence>
<protein>
    <submittedName>
        <fullName evidence="3">Uncharacterized protein</fullName>
    </submittedName>
</protein>
<dbReference type="Proteomes" id="UP000724874">
    <property type="component" value="Unassembled WGS sequence"/>
</dbReference>
<keyword evidence="1" id="KW-0812">Transmembrane</keyword>
<feature type="transmembrane region" description="Helical" evidence="1">
    <location>
        <begin position="68"/>
        <end position="85"/>
    </location>
</feature>
<gene>
    <name evidence="3" type="ORF">CPB84DRAFT_1179561</name>
</gene>
<feature type="transmembrane region" description="Helical" evidence="1">
    <location>
        <begin position="91"/>
        <end position="113"/>
    </location>
</feature>
<reference evidence="3" key="1">
    <citation type="submission" date="2020-11" db="EMBL/GenBank/DDBJ databases">
        <authorList>
            <consortium name="DOE Joint Genome Institute"/>
            <person name="Ahrendt S."/>
            <person name="Riley R."/>
            <person name="Andreopoulos W."/>
            <person name="LaButti K."/>
            <person name="Pangilinan J."/>
            <person name="Ruiz-duenas F.J."/>
            <person name="Barrasa J.M."/>
            <person name="Sanchez-Garcia M."/>
            <person name="Camarero S."/>
            <person name="Miyauchi S."/>
            <person name="Serrano A."/>
            <person name="Linde D."/>
            <person name="Babiker R."/>
            <person name="Drula E."/>
            <person name="Ayuso-Fernandez I."/>
            <person name="Pacheco R."/>
            <person name="Padilla G."/>
            <person name="Ferreira P."/>
            <person name="Barriuso J."/>
            <person name="Kellner H."/>
            <person name="Castanera R."/>
            <person name="Alfaro M."/>
            <person name="Ramirez L."/>
            <person name="Pisabarro A.G."/>
            <person name="Kuo A."/>
            <person name="Tritt A."/>
            <person name="Lipzen A."/>
            <person name="He G."/>
            <person name="Yan M."/>
            <person name="Ng V."/>
            <person name="Cullen D."/>
            <person name="Martin F."/>
            <person name="Rosso M.-N."/>
            <person name="Henrissat B."/>
            <person name="Hibbett D."/>
            <person name="Martinez A.T."/>
            <person name="Grigoriev I.V."/>
        </authorList>
    </citation>
    <scope>NUCLEOTIDE SEQUENCE</scope>
    <source>
        <strain evidence="3">AH 44721</strain>
    </source>
</reference>
<dbReference type="AlphaFoldDB" id="A0A9P5NP08"/>
<comment type="caution">
    <text evidence="3">The sequence shown here is derived from an EMBL/GenBank/DDBJ whole genome shotgun (WGS) entry which is preliminary data.</text>
</comment>